<dbReference type="PANTHER" id="PTHR24028:SF234">
    <property type="entry name" value="PROTOCADHERIN GAMMA-A3"/>
    <property type="match status" value="1"/>
</dbReference>
<dbReference type="PROSITE" id="PS00232">
    <property type="entry name" value="CADHERIN_1"/>
    <property type="match status" value="1"/>
</dbReference>
<evidence type="ECO:0000256" key="7">
    <source>
        <dbReference type="ARBA" id="ARBA00023180"/>
    </source>
</evidence>
<evidence type="ECO:0000256" key="6">
    <source>
        <dbReference type="ARBA" id="ARBA00023136"/>
    </source>
</evidence>
<dbReference type="InterPro" id="IPR015919">
    <property type="entry name" value="Cadherin-like_sf"/>
</dbReference>
<sequence length="142" mass="14901">AIPSGLRDGSDHSAAEPGLRGRRLLRTGGFSVKNSNPFHVDAKTGAITLVRSLDFEEAALYELEVQAHDGGELFDTAKVSLTVTDVNDNAPELTVSSALSEISEDAPSGTVVALCSLTHCISVGCSSSAFRPLMFLPRTPVS</sequence>
<dbReference type="Ensembl" id="ENSBOBT00000017866.1">
    <property type="protein sequence ID" value="ENSBOBP00000017473.1"/>
    <property type="gene ID" value="ENSBOBG00000010864.1"/>
</dbReference>
<dbReference type="CDD" id="cd11304">
    <property type="entry name" value="Cadherin_repeat"/>
    <property type="match status" value="1"/>
</dbReference>
<evidence type="ECO:0000256" key="3">
    <source>
        <dbReference type="ARBA" id="ARBA00022737"/>
    </source>
</evidence>
<dbReference type="Gene3D" id="2.60.40.60">
    <property type="entry name" value="Cadherins"/>
    <property type="match status" value="1"/>
</dbReference>
<dbReference type="InterPro" id="IPR020894">
    <property type="entry name" value="Cadherin_CS"/>
</dbReference>
<keyword evidence="11" id="KW-1185">Reference proteome</keyword>
<dbReference type="InterPro" id="IPR002126">
    <property type="entry name" value="Cadherin-like_dom"/>
</dbReference>
<dbReference type="InterPro" id="IPR050174">
    <property type="entry name" value="Protocadherin/Cadherin-CA"/>
</dbReference>
<protein>
    <recommendedName>
        <fullName evidence="9">Cadherin domain-containing protein</fullName>
    </recommendedName>
</protein>
<dbReference type="GO" id="GO:0005509">
    <property type="term" value="F:calcium ion binding"/>
    <property type="evidence" value="ECO:0007669"/>
    <property type="project" value="UniProtKB-UniRule"/>
</dbReference>
<evidence type="ECO:0000313" key="11">
    <source>
        <dbReference type="Proteomes" id="UP000694567"/>
    </source>
</evidence>
<evidence type="ECO:0000313" key="10">
    <source>
        <dbReference type="Ensembl" id="ENSBOBP00000017473.1"/>
    </source>
</evidence>
<dbReference type="PRINTS" id="PR00205">
    <property type="entry name" value="CADHERIN"/>
</dbReference>
<dbReference type="Proteomes" id="UP000694567">
    <property type="component" value="Unplaced"/>
</dbReference>
<evidence type="ECO:0000256" key="8">
    <source>
        <dbReference type="PROSITE-ProRule" id="PRU00043"/>
    </source>
</evidence>
<accession>A0A8C0FG08</accession>
<dbReference type="GO" id="GO:0007156">
    <property type="term" value="P:homophilic cell adhesion via plasma membrane adhesion molecules"/>
    <property type="evidence" value="ECO:0007669"/>
    <property type="project" value="InterPro"/>
</dbReference>
<dbReference type="SUPFAM" id="SSF49313">
    <property type="entry name" value="Cadherin-like"/>
    <property type="match status" value="1"/>
</dbReference>
<evidence type="ECO:0000256" key="4">
    <source>
        <dbReference type="ARBA" id="ARBA00022837"/>
    </source>
</evidence>
<dbReference type="PANTHER" id="PTHR24028">
    <property type="entry name" value="CADHERIN-87A"/>
    <property type="match status" value="1"/>
</dbReference>
<organism evidence="10 11">
    <name type="scientific">Bubo bubo</name>
    <name type="common">Eurasian eagle-owl</name>
    <name type="synonym">Strix bubo</name>
    <dbReference type="NCBI Taxonomy" id="30461"/>
    <lineage>
        <taxon>Eukaryota</taxon>
        <taxon>Metazoa</taxon>
        <taxon>Chordata</taxon>
        <taxon>Craniata</taxon>
        <taxon>Vertebrata</taxon>
        <taxon>Euteleostomi</taxon>
        <taxon>Archelosauria</taxon>
        <taxon>Archosauria</taxon>
        <taxon>Dinosauria</taxon>
        <taxon>Saurischia</taxon>
        <taxon>Theropoda</taxon>
        <taxon>Coelurosauria</taxon>
        <taxon>Aves</taxon>
        <taxon>Neognathae</taxon>
        <taxon>Neoaves</taxon>
        <taxon>Telluraves</taxon>
        <taxon>Strigiformes</taxon>
        <taxon>Strigidae</taxon>
        <taxon>Bubo</taxon>
    </lineage>
</organism>
<keyword evidence="4 8" id="KW-0106">Calcium</keyword>
<name>A0A8C0FG08_BUBBB</name>
<keyword evidence="6" id="KW-0472">Membrane</keyword>
<reference evidence="10" key="1">
    <citation type="submission" date="2025-08" db="UniProtKB">
        <authorList>
            <consortium name="Ensembl"/>
        </authorList>
    </citation>
    <scope>IDENTIFICATION</scope>
</reference>
<keyword evidence="5" id="KW-1133">Transmembrane helix</keyword>
<keyword evidence="3" id="KW-0677">Repeat</keyword>
<evidence type="ECO:0000256" key="1">
    <source>
        <dbReference type="ARBA" id="ARBA00004167"/>
    </source>
</evidence>
<evidence type="ECO:0000256" key="2">
    <source>
        <dbReference type="ARBA" id="ARBA00022692"/>
    </source>
</evidence>
<keyword evidence="7" id="KW-0325">Glycoprotein</keyword>
<evidence type="ECO:0000259" key="9">
    <source>
        <dbReference type="PROSITE" id="PS50268"/>
    </source>
</evidence>
<dbReference type="SMART" id="SM00112">
    <property type="entry name" value="CA"/>
    <property type="match status" value="1"/>
</dbReference>
<proteinExistence type="predicted"/>
<feature type="domain" description="Cadherin" evidence="9">
    <location>
        <begin position="30"/>
        <end position="93"/>
    </location>
</feature>
<comment type="subcellular location">
    <subcellularLocation>
        <location evidence="1">Membrane</location>
        <topology evidence="1">Single-pass membrane protein</topology>
    </subcellularLocation>
</comment>
<keyword evidence="2" id="KW-0812">Transmembrane</keyword>
<dbReference type="Pfam" id="PF00028">
    <property type="entry name" value="Cadherin"/>
    <property type="match status" value="1"/>
</dbReference>
<evidence type="ECO:0000256" key="5">
    <source>
        <dbReference type="ARBA" id="ARBA00022989"/>
    </source>
</evidence>
<dbReference type="GO" id="GO:0005886">
    <property type="term" value="C:plasma membrane"/>
    <property type="evidence" value="ECO:0007669"/>
    <property type="project" value="InterPro"/>
</dbReference>
<dbReference type="AlphaFoldDB" id="A0A8C0FG08"/>
<dbReference type="PROSITE" id="PS50268">
    <property type="entry name" value="CADHERIN_2"/>
    <property type="match status" value="1"/>
</dbReference>
<reference evidence="10" key="2">
    <citation type="submission" date="2025-09" db="UniProtKB">
        <authorList>
            <consortium name="Ensembl"/>
        </authorList>
    </citation>
    <scope>IDENTIFICATION</scope>
</reference>